<proteinExistence type="predicted"/>
<evidence type="ECO:0000313" key="1">
    <source>
        <dbReference type="EMBL" id="KZP23264.1"/>
    </source>
</evidence>
<organism evidence="1">
    <name type="scientific">Athelia psychrophila</name>
    <dbReference type="NCBI Taxonomy" id="1759441"/>
    <lineage>
        <taxon>Eukaryota</taxon>
        <taxon>Fungi</taxon>
        <taxon>Dikarya</taxon>
        <taxon>Basidiomycota</taxon>
        <taxon>Agaricomycotina</taxon>
        <taxon>Agaricomycetes</taxon>
        <taxon>Agaricomycetidae</taxon>
        <taxon>Atheliales</taxon>
        <taxon>Atheliaceae</taxon>
        <taxon>Athelia</taxon>
    </lineage>
</organism>
<sequence>MSTSTYTSFADLALVKTAIVKKDPLTNMLNAAPTKVVAPARHMSICNPKPVVRRTQIRHKPDIRYAVFADLGLSKAPAANCENDPLSIMRRGPQAFSTIPATHYIATSKLPAQRPNKSHKSAMTITCTRSEELGMLKPAAANGPLYWLKHLPIATSEADQLLANSPPSAPAYNAGASVLQVAQDADDFRHDVKASHQRLFEGPSHHR</sequence>
<name>A0A166LS72_9AGAM</name>
<accession>A0A166LS72</accession>
<gene>
    <name evidence="1" type="ORF">FIBSPDRAFT_858520</name>
</gene>
<dbReference type="AlphaFoldDB" id="A0A166LS72"/>
<protein>
    <submittedName>
        <fullName evidence="1">Uncharacterized protein</fullName>
    </submittedName>
</protein>
<reference evidence="1" key="1">
    <citation type="journal article" date="2016" name="Mol. Biol. Evol.">
        <title>Comparative Genomics of Early-Diverging Mushroom-Forming Fungi Provides Insights into the Origins of Lignocellulose Decay Capabilities.</title>
        <authorList>
            <person name="Nagy L.G."/>
            <person name="Riley R."/>
            <person name="Tritt A."/>
            <person name="Adam C."/>
            <person name="Daum C."/>
            <person name="Floudas D."/>
            <person name="Sun H."/>
            <person name="Yadav J.S."/>
            <person name="Pangilinan J."/>
            <person name="Larsson K.H."/>
            <person name="Matsuura K."/>
            <person name="Barry K."/>
            <person name="Labutti K."/>
            <person name="Kuo R."/>
            <person name="Ohm R.A."/>
            <person name="Bhattacharya S.S."/>
            <person name="Shirouzu T."/>
            <person name="Yoshinaga Y."/>
            <person name="Martin F.M."/>
            <person name="Grigoriev I.V."/>
            <person name="Hibbett D.S."/>
        </authorList>
    </citation>
    <scope>NUCLEOTIDE SEQUENCE [LARGE SCALE GENOMIC DNA]</scope>
    <source>
        <strain evidence="1">CBS 109695</strain>
    </source>
</reference>
<dbReference type="EMBL" id="KV417533">
    <property type="protein sequence ID" value="KZP23264.1"/>
    <property type="molecule type" value="Genomic_DNA"/>
</dbReference>